<reference evidence="2" key="1">
    <citation type="journal article" date="2014" name="Int. J. Syst. Evol. Microbiol.">
        <title>Complete genome sequence of Corynebacterium casei LMG S-19264T (=DSM 44701T), isolated from a smear-ripened cheese.</title>
        <authorList>
            <consortium name="US DOE Joint Genome Institute (JGI-PGF)"/>
            <person name="Walter F."/>
            <person name="Albersmeier A."/>
            <person name="Kalinowski J."/>
            <person name="Ruckert C."/>
        </authorList>
    </citation>
    <scope>NUCLEOTIDE SEQUENCE</scope>
    <source>
        <strain evidence="2">CGMCC 4.7299</strain>
    </source>
</reference>
<feature type="transmembrane region" description="Helical" evidence="1">
    <location>
        <begin position="216"/>
        <end position="233"/>
    </location>
</feature>
<feature type="transmembrane region" description="Helical" evidence="1">
    <location>
        <begin position="129"/>
        <end position="148"/>
    </location>
</feature>
<sequence length="460" mass="47672">MTARILRIELRRSVAVPVALVLAAVGTALLLTFTEGFAGRWMQLAVAGRVLLAALWPLTLAGGVWMGRRDARSRVGELFATTARPRRQRVRPAAAALALCAVAGYALPLLAGAAWVIPTSGYFPADAVTVSAIGALSLVAAGWLGLAAGRAAPRLVTAPLLAVAAFAAGTLLPDWLTTRASVSDGGLDQAPSALLLTPVMVNPPADFQTITTRVDLVQALWLAAVAASGLLLFGARRRGLALAAAPAVVATAAALVLLPTGGYRAAAAVDPGAVALVCDRDGRPVCVRRAHAGLLPDVTAPARRALTLMADRLPGSPGRAVESRALPFWADRDAAQRAGVTPAGTLVFDSPDIGPRGHAGFDRDPVTTMLEAAFRGDCGDGPETPDAVLARTVAAAWLRGRPPVPLLWSDAATDRTADRAYRELTRLSPDDQRRLVARARLAALRCDTSPLAALLHPGSA</sequence>
<keyword evidence="1" id="KW-1133">Transmembrane helix</keyword>
<name>A0A8J3C3V8_9ACTN</name>
<proteinExistence type="predicted"/>
<reference evidence="2" key="2">
    <citation type="submission" date="2020-09" db="EMBL/GenBank/DDBJ databases">
        <authorList>
            <person name="Sun Q."/>
            <person name="Zhou Y."/>
        </authorList>
    </citation>
    <scope>NUCLEOTIDE SEQUENCE</scope>
    <source>
        <strain evidence="2">CGMCC 4.7299</strain>
    </source>
</reference>
<dbReference type="AlphaFoldDB" id="A0A8J3C3V8"/>
<dbReference type="Proteomes" id="UP000656042">
    <property type="component" value="Unassembled WGS sequence"/>
</dbReference>
<accession>A0A8J3C3V8</accession>
<feature type="transmembrane region" description="Helical" evidence="1">
    <location>
        <begin position="240"/>
        <end position="258"/>
    </location>
</feature>
<comment type="caution">
    <text evidence="2">The sequence shown here is derived from an EMBL/GenBank/DDBJ whole genome shotgun (WGS) entry which is preliminary data.</text>
</comment>
<dbReference type="RefSeq" id="WP_189081124.1">
    <property type="nucleotide sequence ID" value="NZ_BMMX01000022.1"/>
</dbReference>
<organism evidence="2 3">
    <name type="scientific">Mangrovihabitans endophyticus</name>
    <dbReference type="NCBI Taxonomy" id="1751298"/>
    <lineage>
        <taxon>Bacteria</taxon>
        <taxon>Bacillati</taxon>
        <taxon>Actinomycetota</taxon>
        <taxon>Actinomycetes</taxon>
        <taxon>Micromonosporales</taxon>
        <taxon>Micromonosporaceae</taxon>
        <taxon>Mangrovihabitans</taxon>
    </lineage>
</organism>
<keyword evidence="3" id="KW-1185">Reference proteome</keyword>
<feature type="transmembrane region" description="Helical" evidence="1">
    <location>
        <begin position="14"/>
        <end position="34"/>
    </location>
</feature>
<evidence type="ECO:0000313" key="2">
    <source>
        <dbReference type="EMBL" id="GGL04278.1"/>
    </source>
</evidence>
<feature type="transmembrane region" description="Helical" evidence="1">
    <location>
        <begin position="155"/>
        <end position="172"/>
    </location>
</feature>
<keyword evidence="1" id="KW-0812">Transmembrane</keyword>
<evidence type="ECO:0000313" key="3">
    <source>
        <dbReference type="Proteomes" id="UP000656042"/>
    </source>
</evidence>
<protein>
    <recommendedName>
        <fullName evidence="4">ABC-type transport system involved in multi-copper enzyme maturation, permease component</fullName>
    </recommendedName>
</protein>
<feature type="transmembrane region" description="Helical" evidence="1">
    <location>
        <begin position="94"/>
        <end position="117"/>
    </location>
</feature>
<evidence type="ECO:0000256" key="1">
    <source>
        <dbReference type="SAM" id="Phobius"/>
    </source>
</evidence>
<keyword evidence="1" id="KW-0472">Membrane</keyword>
<gene>
    <name evidence="2" type="ORF">GCM10012284_43650</name>
</gene>
<evidence type="ECO:0008006" key="4">
    <source>
        <dbReference type="Google" id="ProtNLM"/>
    </source>
</evidence>
<dbReference type="EMBL" id="BMMX01000022">
    <property type="protein sequence ID" value="GGL04278.1"/>
    <property type="molecule type" value="Genomic_DNA"/>
</dbReference>
<feature type="transmembrane region" description="Helical" evidence="1">
    <location>
        <begin position="46"/>
        <end position="66"/>
    </location>
</feature>